<name>A0A8X6SSR1_TRICX</name>
<feature type="region of interest" description="Disordered" evidence="1">
    <location>
        <begin position="22"/>
        <end position="42"/>
    </location>
</feature>
<proteinExistence type="predicted"/>
<gene>
    <name evidence="2" type="primary">EVAR_40400_1</name>
    <name evidence="2" type="ORF">TNCV_1087721</name>
</gene>
<dbReference type="AlphaFoldDB" id="A0A8X6SSR1"/>
<evidence type="ECO:0000313" key="2">
    <source>
        <dbReference type="EMBL" id="GFY16993.1"/>
    </source>
</evidence>
<comment type="caution">
    <text evidence="2">The sequence shown here is derived from an EMBL/GenBank/DDBJ whole genome shotgun (WGS) entry which is preliminary data.</text>
</comment>
<evidence type="ECO:0000256" key="1">
    <source>
        <dbReference type="SAM" id="MobiDB-lite"/>
    </source>
</evidence>
<dbReference type="Proteomes" id="UP000887159">
    <property type="component" value="Unassembled WGS sequence"/>
</dbReference>
<dbReference type="EMBL" id="BMAU01021343">
    <property type="protein sequence ID" value="GFY16993.1"/>
    <property type="molecule type" value="Genomic_DNA"/>
</dbReference>
<evidence type="ECO:0000313" key="3">
    <source>
        <dbReference type="Proteomes" id="UP000887159"/>
    </source>
</evidence>
<accession>A0A8X6SSR1</accession>
<feature type="compositionally biased region" description="Basic and acidic residues" evidence="1">
    <location>
        <begin position="22"/>
        <end position="37"/>
    </location>
</feature>
<reference evidence="2" key="1">
    <citation type="submission" date="2020-08" db="EMBL/GenBank/DDBJ databases">
        <title>Multicomponent nature underlies the extraordinary mechanical properties of spider dragline silk.</title>
        <authorList>
            <person name="Kono N."/>
            <person name="Nakamura H."/>
            <person name="Mori M."/>
            <person name="Yoshida Y."/>
            <person name="Ohtoshi R."/>
            <person name="Malay A.D."/>
            <person name="Moran D.A.P."/>
            <person name="Tomita M."/>
            <person name="Numata K."/>
            <person name="Arakawa K."/>
        </authorList>
    </citation>
    <scope>NUCLEOTIDE SEQUENCE</scope>
</reference>
<keyword evidence="3" id="KW-1185">Reference proteome</keyword>
<sequence>MKVVRFNETFPQAELRMLEQAERDAAHRAAETPERSQARRRRHAEYLLSQRAAETPEQSQARRLQHATYMASQRDTETIEAAESRKRAVAERAQQRRLIFTKNTGVFDKAAFEYDETLDYESQKLIKIEAMNKECRFCGALKWKEESAGLCCSGGGGSSPSFNRRAS</sequence>
<organism evidence="2 3">
    <name type="scientific">Trichonephila clavipes</name>
    <name type="common">Golden silk orbweaver</name>
    <name type="synonym">Nephila clavipes</name>
    <dbReference type="NCBI Taxonomy" id="2585209"/>
    <lineage>
        <taxon>Eukaryota</taxon>
        <taxon>Metazoa</taxon>
        <taxon>Ecdysozoa</taxon>
        <taxon>Arthropoda</taxon>
        <taxon>Chelicerata</taxon>
        <taxon>Arachnida</taxon>
        <taxon>Araneae</taxon>
        <taxon>Araneomorphae</taxon>
        <taxon>Entelegynae</taxon>
        <taxon>Araneoidea</taxon>
        <taxon>Nephilidae</taxon>
        <taxon>Trichonephila</taxon>
    </lineage>
</organism>
<protein>
    <submittedName>
        <fullName evidence="2">Uncharacterized protein</fullName>
    </submittedName>
</protein>